<proteinExistence type="inferred from homology"/>
<protein>
    <submittedName>
        <fullName evidence="4">Serpin domain-containing protein</fullName>
    </submittedName>
</protein>
<comment type="similarity">
    <text evidence="1">Belongs to the serpin family.</text>
</comment>
<keyword evidence="3" id="KW-1185">Reference proteome</keyword>
<evidence type="ECO:0000256" key="1">
    <source>
        <dbReference type="ARBA" id="ARBA00009500"/>
    </source>
</evidence>
<evidence type="ECO:0000313" key="3">
    <source>
        <dbReference type="Proteomes" id="UP000887574"/>
    </source>
</evidence>
<sequence>MRSLERMSPHNCQLLMTNRAYLSIGRDLHGNFANTIQDSYSFDKETVNFEDATNAAKTINEFVGKATNFMLPAIFSADDIDSTTCLLLLSVLYFKGSWAFGPFDIDCTQKAIFNNLDGRKTEVDTMYGNISVPYYGNDQIQVLCLPYSSPDLS</sequence>
<dbReference type="AlphaFoldDB" id="A0A915E1P8"/>
<name>A0A915E1P8_9BILA</name>
<dbReference type="InterPro" id="IPR036186">
    <property type="entry name" value="Serpin_sf"/>
</dbReference>
<accession>A0A915E1P8</accession>
<evidence type="ECO:0000259" key="2">
    <source>
        <dbReference type="Pfam" id="PF00079"/>
    </source>
</evidence>
<dbReference type="InterPro" id="IPR000215">
    <property type="entry name" value="Serpin_fam"/>
</dbReference>
<dbReference type="GO" id="GO:0005615">
    <property type="term" value="C:extracellular space"/>
    <property type="evidence" value="ECO:0007669"/>
    <property type="project" value="InterPro"/>
</dbReference>
<evidence type="ECO:0000313" key="4">
    <source>
        <dbReference type="WBParaSite" id="jg24948"/>
    </source>
</evidence>
<dbReference type="Pfam" id="PF00079">
    <property type="entry name" value="Serpin"/>
    <property type="match status" value="1"/>
</dbReference>
<dbReference type="PANTHER" id="PTHR11461:SF211">
    <property type="entry name" value="GH10112P-RELATED"/>
    <property type="match status" value="1"/>
</dbReference>
<dbReference type="WBParaSite" id="jg24948">
    <property type="protein sequence ID" value="jg24948"/>
    <property type="gene ID" value="jg24948"/>
</dbReference>
<dbReference type="GO" id="GO:0004867">
    <property type="term" value="F:serine-type endopeptidase inhibitor activity"/>
    <property type="evidence" value="ECO:0007669"/>
    <property type="project" value="InterPro"/>
</dbReference>
<dbReference type="InterPro" id="IPR023796">
    <property type="entry name" value="Serpin_dom"/>
</dbReference>
<dbReference type="InterPro" id="IPR042185">
    <property type="entry name" value="Serpin_sf_2"/>
</dbReference>
<dbReference type="PANTHER" id="PTHR11461">
    <property type="entry name" value="SERINE PROTEASE INHIBITOR, SERPIN"/>
    <property type="match status" value="1"/>
</dbReference>
<organism evidence="3 4">
    <name type="scientific">Ditylenchus dipsaci</name>
    <dbReference type="NCBI Taxonomy" id="166011"/>
    <lineage>
        <taxon>Eukaryota</taxon>
        <taxon>Metazoa</taxon>
        <taxon>Ecdysozoa</taxon>
        <taxon>Nematoda</taxon>
        <taxon>Chromadorea</taxon>
        <taxon>Rhabditida</taxon>
        <taxon>Tylenchina</taxon>
        <taxon>Tylenchomorpha</taxon>
        <taxon>Sphaerularioidea</taxon>
        <taxon>Anguinidae</taxon>
        <taxon>Anguininae</taxon>
        <taxon>Ditylenchus</taxon>
    </lineage>
</organism>
<feature type="domain" description="Serpin" evidence="2">
    <location>
        <begin position="6"/>
        <end position="152"/>
    </location>
</feature>
<dbReference type="InterPro" id="IPR042178">
    <property type="entry name" value="Serpin_sf_1"/>
</dbReference>
<dbReference type="SUPFAM" id="SSF56574">
    <property type="entry name" value="Serpins"/>
    <property type="match status" value="1"/>
</dbReference>
<reference evidence="4" key="1">
    <citation type="submission" date="2022-11" db="UniProtKB">
        <authorList>
            <consortium name="WormBaseParasite"/>
        </authorList>
    </citation>
    <scope>IDENTIFICATION</scope>
</reference>
<dbReference type="Proteomes" id="UP000887574">
    <property type="component" value="Unplaced"/>
</dbReference>
<dbReference type="Gene3D" id="2.30.39.10">
    <property type="entry name" value="Alpha-1-antitrypsin, domain 1"/>
    <property type="match status" value="1"/>
</dbReference>
<dbReference type="Gene3D" id="3.30.497.10">
    <property type="entry name" value="Antithrombin, subunit I, domain 2"/>
    <property type="match status" value="1"/>
</dbReference>